<evidence type="ECO:0000259" key="1">
    <source>
        <dbReference type="PROSITE" id="PS51736"/>
    </source>
</evidence>
<dbReference type="PROSITE" id="PS51737">
    <property type="entry name" value="RECOMBINASE_DNA_BIND"/>
    <property type="match status" value="1"/>
</dbReference>
<dbReference type="Pfam" id="PF07508">
    <property type="entry name" value="Recombinase"/>
    <property type="match status" value="1"/>
</dbReference>
<dbReference type="SUPFAM" id="SSF53041">
    <property type="entry name" value="Resolvase-like"/>
    <property type="match status" value="1"/>
</dbReference>
<protein>
    <submittedName>
        <fullName evidence="3">Recombinase family protein</fullName>
    </submittedName>
</protein>
<sequence length="559" mass="62597">MIRKRCAIYTRKSTEEGLEQDFNSLDAQREACAAYILSQKHEGWSQLSEAYDDGGYSGGSMDRPGLQQLLNHVRNGRIDIIVVYKVDRLTRSLSDFARMVDTFDRAGVSFVSVTQAFNTTSSMGRLTLNVLLSFAQFEREVTAERIRDKVAASKQKGMWMGGSVPVGYEAVDKALVVNEAEATLVRTIFAEYLATGCVRKLSARLRELNILSRRWVDRHGQSKGGKVFSQGALYYMLRNPIYVGKTRHKKEIHEGLHTAIIDDATWHSVQAQLAKHGGRETNSKRHNTDRALIGLLFDSSDRKMGATYASKSVFRDGVQTTKRYWYYVSTKAQPDDDVPVERLPAQEIERIVLSALTEKLSDHVWIADHVEMHIQDTALVADVLRAATALSQSDHLGEEANAIQNLYSLITRVAVRADRLEISMNLAAMLGPDNNPESIPANFEFPFKRRQNGRAKPVVIVPRSSANPDPDLIALVADARRWAKELMDGSVCSIKRITEREGLRSGAVSRILPLAWLAPDISTAILVGRQPAHLTAKTLRDLPELPLDWEKQRELLGFL</sequence>
<evidence type="ECO:0000259" key="2">
    <source>
        <dbReference type="PROSITE" id="PS51737"/>
    </source>
</evidence>
<dbReference type="Gene3D" id="3.90.1750.20">
    <property type="entry name" value="Putative Large Serine Recombinase, Chain B, Domain 2"/>
    <property type="match status" value="1"/>
</dbReference>
<dbReference type="SMART" id="SM00857">
    <property type="entry name" value="Resolvase"/>
    <property type="match status" value="1"/>
</dbReference>
<feature type="domain" description="Resolvase/invertase-type recombinase catalytic" evidence="1">
    <location>
        <begin position="5"/>
        <end position="157"/>
    </location>
</feature>
<comment type="caution">
    <text evidence="3">The sequence shown here is derived from an EMBL/GenBank/DDBJ whole genome shotgun (WGS) entry which is preliminary data.</text>
</comment>
<dbReference type="InterPro" id="IPR011109">
    <property type="entry name" value="DNA_bind_recombinase_dom"/>
</dbReference>
<dbReference type="InterPro" id="IPR006119">
    <property type="entry name" value="Resolv_N"/>
</dbReference>
<dbReference type="Pfam" id="PF00239">
    <property type="entry name" value="Resolvase"/>
    <property type="match status" value="1"/>
</dbReference>
<accession>A0ABS9P2H7</accession>
<dbReference type="InterPro" id="IPR036162">
    <property type="entry name" value="Resolvase-like_N_sf"/>
</dbReference>
<evidence type="ECO:0000313" key="4">
    <source>
        <dbReference type="Proteomes" id="UP001165279"/>
    </source>
</evidence>
<name>A0ABS9P2H7_9RHOB</name>
<feature type="domain" description="Recombinase" evidence="2">
    <location>
        <begin position="165"/>
        <end position="279"/>
    </location>
</feature>
<dbReference type="PANTHER" id="PTHR30461:SF23">
    <property type="entry name" value="DNA RECOMBINASE-RELATED"/>
    <property type="match status" value="1"/>
</dbReference>
<dbReference type="CDD" id="cd03768">
    <property type="entry name" value="SR_ResInv"/>
    <property type="match status" value="1"/>
</dbReference>
<keyword evidence="4" id="KW-1185">Reference proteome</keyword>
<dbReference type="InterPro" id="IPR050639">
    <property type="entry name" value="SSR_resolvase"/>
</dbReference>
<dbReference type="PROSITE" id="PS51736">
    <property type="entry name" value="RECOMBINASES_3"/>
    <property type="match status" value="1"/>
</dbReference>
<evidence type="ECO:0000313" key="3">
    <source>
        <dbReference type="EMBL" id="MCG6560697.1"/>
    </source>
</evidence>
<dbReference type="InterPro" id="IPR038109">
    <property type="entry name" value="DNA_bind_recomb_sf"/>
</dbReference>
<dbReference type="PANTHER" id="PTHR30461">
    <property type="entry name" value="DNA-INVERTASE FROM LAMBDOID PROPHAGE"/>
    <property type="match status" value="1"/>
</dbReference>
<organism evidence="3 4">
    <name type="scientific">Ruegeria alba</name>
    <dbReference type="NCBI Taxonomy" id="2916756"/>
    <lineage>
        <taxon>Bacteria</taxon>
        <taxon>Pseudomonadati</taxon>
        <taxon>Pseudomonadota</taxon>
        <taxon>Alphaproteobacteria</taxon>
        <taxon>Rhodobacterales</taxon>
        <taxon>Roseobacteraceae</taxon>
        <taxon>Ruegeria</taxon>
    </lineage>
</organism>
<dbReference type="Gene3D" id="3.40.50.1390">
    <property type="entry name" value="Resolvase, N-terminal catalytic domain"/>
    <property type="match status" value="1"/>
</dbReference>
<proteinExistence type="predicted"/>
<gene>
    <name evidence="3" type="ORF">MB818_21040</name>
</gene>
<reference evidence="3" key="1">
    <citation type="submission" date="2022-02" db="EMBL/GenBank/DDBJ databases">
        <title>The genome sequence of Ruegeria sp. 1NDH52C.</title>
        <authorList>
            <person name="Du J."/>
        </authorList>
    </citation>
    <scope>NUCLEOTIDE SEQUENCE</scope>
    <source>
        <strain evidence="3">1NDH52C</strain>
    </source>
</reference>
<dbReference type="EMBL" id="JAKOEM010000034">
    <property type="protein sequence ID" value="MCG6560697.1"/>
    <property type="molecule type" value="Genomic_DNA"/>
</dbReference>
<dbReference type="Proteomes" id="UP001165279">
    <property type="component" value="Unassembled WGS sequence"/>
</dbReference>
<dbReference type="RefSeq" id="WP_238906331.1">
    <property type="nucleotide sequence ID" value="NZ_JAKOEM010000034.1"/>
</dbReference>